<organism evidence="8 9">
    <name type="scientific">Sphingobacterium lactis</name>
    <dbReference type="NCBI Taxonomy" id="797291"/>
    <lineage>
        <taxon>Bacteria</taxon>
        <taxon>Pseudomonadati</taxon>
        <taxon>Bacteroidota</taxon>
        <taxon>Sphingobacteriia</taxon>
        <taxon>Sphingobacteriales</taxon>
        <taxon>Sphingobacteriaceae</taxon>
        <taxon>Sphingobacterium</taxon>
    </lineage>
</organism>
<dbReference type="PANTHER" id="PTHR36985:SF1">
    <property type="entry name" value="TRANSLOCATION AND ASSEMBLY MODULE SUBUNIT TAMB"/>
    <property type="match status" value="1"/>
</dbReference>
<dbReference type="OrthoDB" id="9811276at2"/>
<dbReference type="InterPro" id="IPR007452">
    <property type="entry name" value="TamB_C"/>
</dbReference>
<dbReference type="GO" id="GO:0009306">
    <property type="term" value="P:protein secretion"/>
    <property type="evidence" value="ECO:0007669"/>
    <property type="project" value="InterPro"/>
</dbReference>
<comment type="subcellular location">
    <subcellularLocation>
        <location evidence="1">Membrane</location>
        <topology evidence="1">Single-pass membrane protein</topology>
    </subcellularLocation>
</comment>
<feature type="compositionally biased region" description="Basic and acidic residues" evidence="5">
    <location>
        <begin position="1711"/>
        <end position="1731"/>
    </location>
</feature>
<feature type="compositionally biased region" description="Basic and acidic residues" evidence="5">
    <location>
        <begin position="1739"/>
        <end position="1758"/>
    </location>
</feature>
<protein>
    <recommendedName>
        <fullName evidence="7">Translocation and assembly module TamB C-terminal domain-containing protein</fullName>
    </recommendedName>
</protein>
<evidence type="ECO:0000256" key="2">
    <source>
        <dbReference type="ARBA" id="ARBA00022692"/>
    </source>
</evidence>
<dbReference type="InterPro" id="IPR008023">
    <property type="entry name" value="DUF748"/>
</dbReference>
<evidence type="ECO:0000313" key="9">
    <source>
        <dbReference type="Proteomes" id="UP000236731"/>
    </source>
</evidence>
<evidence type="ECO:0000256" key="6">
    <source>
        <dbReference type="SAM" id="Phobius"/>
    </source>
</evidence>
<keyword evidence="9" id="KW-1185">Reference proteome</keyword>
<keyword evidence="3 6" id="KW-1133">Transmembrane helix</keyword>
<accession>A0A1H5Y7Q5</accession>
<feature type="compositionally biased region" description="Acidic residues" evidence="5">
    <location>
        <begin position="1759"/>
        <end position="1768"/>
    </location>
</feature>
<feature type="domain" description="Translocation and assembly module TamB C-terminal" evidence="7">
    <location>
        <begin position="1197"/>
        <end position="1636"/>
    </location>
</feature>
<evidence type="ECO:0000256" key="4">
    <source>
        <dbReference type="ARBA" id="ARBA00023136"/>
    </source>
</evidence>
<dbReference type="Proteomes" id="UP000236731">
    <property type="component" value="Unassembled WGS sequence"/>
</dbReference>
<feature type="transmembrane region" description="Helical" evidence="6">
    <location>
        <begin position="12"/>
        <end position="32"/>
    </location>
</feature>
<evidence type="ECO:0000256" key="5">
    <source>
        <dbReference type="SAM" id="MobiDB-lite"/>
    </source>
</evidence>
<feature type="region of interest" description="Disordered" evidence="5">
    <location>
        <begin position="1711"/>
        <end position="1768"/>
    </location>
</feature>
<reference evidence="9" key="1">
    <citation type="submission" date="2016-10" db="EMBL/GenBank/DDBJ databases">
        <authorList>
            <person name="Varghese N."/>
            <person name="Submissions S."/>
        </authorList>
    </citation>
    <scope>NUCLEOTIDE SEQUENCE [LARGE SCALE GENOMIC DNA]</scope>
    <source>
        <strain evidence="9">DSM 22361</strain>
    </source>
</reference>
<gene>
    <name evidence="8" type="ORF">SAMN05421877_105271</name>
</gene>
<dbReference type="Pfam" id="PF05359">
    <property type="entry name" value="DUF748"/>
    <property type="match status" value="1"/>
</dbReference>
<proteinExistence type="predicted"/>
<evidence type="ECO:0000313" key="8">
    <source>
        <dbReference type="EMBL" id="SEG19988.1"/>
    </source>
</evidence>
<dbReference type="Pfam" id="PF04357">
    <property type="entry name" value="TamB"/>
    <property type="match status" value="1"/>
</dbReference>
<evidence type="ECO:0000259" key="7">
    <source>
        <dbReference type="Pfam" id="PF04357"/>
    </source>
</evidence>
<dbReference type="EMBL" id="FNUT01000005">
    <property type="protein sequence ID" value="SEG19988.1"/>
    <property type="molecule type" value="Genomic_DNA"/>
</dbReference>
<keyword evidence="2 6" id="KW-0812">Transmembrane</keyword>
<dbReference type="GO" id="GO:0005886">
    <property type="term" value="C:plasma membrane"/>
    <property type="evidence" value="ECO:0007669"/>
    <property type="project" value="InterPro"/>
</dbReference>
<dbReference type="PANTHER" id="PTHR36985">
    <property type="entry name" value="TRANSLOCATION AND ASSEMBLY MODULE SUBUNIT TAMB"/>
    <property type="match status" value="1"/>
</dbReference>
<sequence length="1768" mass="198000">MNRFGRIALKTVLWIIGSIIALLLLLIFLIRLPAVQNYVVGKVSNYLENKLGTTVDIGHIYINFPKKLELNNVFFADQSKDTLIAGESLVVDINMFKLLKNTVEIDELELKGITAKINRKLPDSSFNFDYIVAAFASEKESTPTADSASALTFDIDKVNFERIKFVYKDDVIGTSADIYLNKFNTRITKFDLTKNMSFGLPNVKIDGLTADIKQWAVITSQDSVKASDFGITDQSVEATSLLPNIDIKTLDLKNIYVKYDDKAINMVSKFDIKNLAGNVEQIDLNKEIVKLKEIKLAQSDSEILFGKTTQEHTFDDDTPADTAASSMNWKVSVDKLVIDKTNFWFKDDNQPRTKGIDYFNLKLTDLAGAMDDIYYSADSISGNLKALMVKDHSGFQLNKLQGDFVYTNTGATIKDLLLETPNTLIRDEIVVSYPSLDAVSNNPSSMTINANIRKSHIDMRDIRFLAPDLEKEEVMKPLMNKKFYIDGRVTGKLNDLRIPRFDFRTLDNTHVIATAHIKGLPDMNKLYIDLDLKKLVTGRNDINRLIAPSLLPDSIQLPRNISLNGTFKGGMTGFDANLKLVTEQGNATVNGKLNMGRDTTYNAFVTVDNFNLGEFLKQDSVLGYVSAQAQVNGVGLNPKTMRADATGTLNRLDAMGYSYKDIDFDLTAVEGDIAANLHSPDPNIDLDATIQADMRGAFPKLYAEMMIDSVNFKNLKLIDQNLRYHGKIIADFESLDLDNLNGSLYVSNSSIAYDDQRYVLDTIALTAQSDTAKNTLILSSEFLNAHLTGKYKLTELGSSISDIIQTYYNPSNKVEKYEYSPQQFEFSARLNHSRIIREFLPALEEMQDVTLDGTFNSTDHSLMAKLLAPKIIYDGTEIENVGVDIITADSTLYYNALIGHILVSNIELRNTVMSGSVVDNNIDFGLWIKDKEDKEQYHLGATMLVDANNYNLKLKEDGLMLNYENWNIDPSNLISFGPKGVRAQGFRLTNEGQEMLIQSQDSTFNSPIDLTFNNFRIETITEMLQSETLKLGGGINGNATVSRFESTPVFVSDLTIDQFFFGTDTIGNVALKVNNIKENTYSADVRITENGNDVHLIGDVISPPEGDMQIDATLELKPMRMATVQAFSLGNLRDAQGEITGLLKINGTTSAPRINGELTFNDAVINASMLNSNMRVDNQKIYFNDQGITFRQFNLVDAKNNTARLNGTIRTTTYTDFDFNLNLSTDDFEVMNSTREDNDLFFGKMYVTSNLRITGNLDKPRIDGNVKANDRTDFNFIVPNDNPGVAQREGVVKFVDKSDTARANVFAQLDSMTQVSSTLSGYDIALNLSTDRDAKFRVILDEGTQDALNIQGVAEINTSIDANDKITMSGTFTVEKGDYTFSFGPISKDFQFQKGSTIVWNGDPLDARLDITAIYTGRFATLELVQNQISGESQNLYKQRVPFNVLLKLTGELFKPQINFDIDLDENNAIVSQEVVSKVNIALSNLREDPAELNKQVFSLIALGRFMSANPFESLSGGGTEAMVRSTVSSFLTGQLNNLASDLIKGVELDFNLNSEEDYLTGNAQTRTDLNVGISKMLFDDRLKITIGSNFEVEGNTRPGEKASNIAGDISLDYQLSKDGRYFARVYRKNQYQATLQGQFVETGIGFIINMSYNRFKELFMNSKALQEYYNTDSRGFRRRFDVDRMETDSVYRDSVRLVIRDSLMLHSPEFRKRMEEREKQQQEELKKQQDSTRTPVDTSRRDTSSSMIDPKKSAIKNEEEEGGGDEN</sequence>
<keyword evidence="4 6" id="KW-0472">Membrane</keyword>
<name>A0A1H5Y7Q5_9SPHI</name>
<evidence type="ECO:0000256" key="3">
    <source>
        <dbReference type="ARBA" id="ARBA00022989"/>
    </source>
</evidence>
<evidence type="ECO:0000256" key="1">
    <source>
        <dbReference type="ARBA" id="ARBA00004167"/>
    </source>
</evidence>